<feature type="transmembrane region" description="Helical" evidence="7">
    <location>
        <begin position="120"/>
        <end position="144"/>
    </location>
</feature>
<gene>
    <name evidence="9" type="ORF">MNEG_0019</name>
</gene>
<dbReference type="Proteomes" id="UP000054498">
    <property type="component" value="Unassembled WGS sequence"/>
</dbReference>
<keyword evidence="4" id="KW-0029">Amino-acid transport</keyword>
<feature type="transmembrane region" description="Helical" evidence="7">
    <location>
        <begin position="6"/>
        <end position="25"/>
    </location>
</feature>
<dbReference type="EMBL" id="KK100223">
    <property type="protein sequence ID" value="KIZ07946.1"/>
    <property type="molecule type" value="Genomic_DNA"/>
</dbReference>
<keyword evidence="2" id="KW-0813">Transport</keyword>
<keyword evidence="3 7" id="KW-0812">Transmembrane</keyword>
<accession>A0A0D2NV56</accession>
<evidence type="ECO:0000256" key="3">
    <source>
        <dbReference type="ARBA" id="ARBA00022692"/>
    </source>
</evidence>
<proteinExistence type="predicted"/>
<evidence type="ECO:0000256" key="2">
    <source>
        <dbReference type="ARBA" id="ARBA00022448"/>
    </source>
</evidence>
<evidence type="ECO:0000313" key="9">
    <source>
        <dbReference type="EMBL" id="KIZ07946.1"/>
    </source>
</evidence>
<sequence>MLGWLGGSIALVVFCGVTLWCSFMLSDMYEVDGRKHGTYGDAVISVLGRGSAVAVTVCQLSNLVLSSIGYSVAAGESMKMVVHSHCDVRDTGCGSTVWQMSIVFGITQLFFSQMPTLESAWWSSMVGAAMSVLYSTAALGMGAASVGRKLEPRVKAFGVFNALGAIAFAYSFSAVLLEVQDTIHEPPKSKLTMRRAVGASMAVTFVFYVGVGFVGYAALGDATPGNILTGFNSPKALVTAANAMVLVHMK</sequence>
<dbReference type="RefSeq" id="XP_013906965.1">
    <property type="nucleotide sequence ID" value="XM_014051511.1"/>
</dbReference>
<dbReference type="GO" id="GO:0016020">
    <property type="term" value="C:membrane"/>
    <property type="evidence" value="ECO:0007669"/>
    <property type="project" value="UniProtKB-SubCell"/>
</dbReference>
<organism evidence="9 10">
    <name type="scientific">Monoraphidium neglectum</name>
    <dbReference type="NCBI Taxonomy" id="145388"/>
    <lineage>
        <taxon>Eukaryota</taxon>
        <taxon>Viridiplantae</taxon>
        <taxon>Chlorophyta</taxon>
        <taxon>core chlorophytes</taxon>
        <taxon>Chlorophyceae</taxon>
        <taxon>CS clade</taxon>
        <taxon>Sphaeropleales</taxon>
        <taxon>Selenastraceae</taxon>
        <taxon>Monoraphidium</taxon>
    </lineage>
</organism>
<evidence type="ECO:0000256" key="4">
    <source>
        <dbReference type="ARBA" id="ARBA00022970"/>
    </source>
</evidence>
<evidence type="ECO:0000256" key="5">
    <source>
        <dbReference type="ARBA" id="ARBA00022989"/>
    </source>
</evidence>
<dbReference type="GeneID" id="25726137"/>
<reference evidence="9 10" key="1">
    <citation type="journal article" date="2013" name="BMC Genomics">
        <title>Reconstruction of the lipid metabolism for the microalga Monoraphidium neglectum from its genome sequence reveals characteristics suitable for biofuel production.</title>
        <authorList>
            <person name="Bogen C."/>
            <person name="Al-Dilaimi A."/>
            <person name="Albersmeier A."/>
            <person name="Wichmann J."/>
            <person name="Grundmann M."/>
            <person name="Rupp O."/>
            <person name="Lauersen K.J."/>
            <person name="Blifernez-Klassen O."/>
            <person name="Kalinowski J."/>
            <person name="Goesmann A."/>
            <person name="Mussgnug J.H."/>
            <person name="Kruse O."/>
        </authorList>
    </citation>
    <scope>NUCLEOTIDE SEQUENCE [LARGE SCALE GENOMIC DNA]</scope>
    <source>
        <strain evidence="9 10">SAG 48.87</strain>
    </source>
</reference>
<evidence type="ECO:0000256" key="7">
    <source>
        <dbReference type="SAM" id="Phobius"/>
    </source>
</evidence>
<evidence type="ECO:0000313" key="10">
    <source>
        <dbReference type="Proteomes" id="UP000054498"/>
    </source>
</evidence>
<dbReference type="AlphaFoldDB" id="A0A0D2NV56"/>
<dbReference type="GO" id="GO:0006865">
    <property type="term" value="P:amino acid transport"/>
    <property type="evidence" value="ECO:0007669"/>
    <property type="project" value="UniProtKB-KW"/>
</dbReference>
<evidence type="ECO:0000256" key="6">
    <source>
        <dbReference type="ARBA" id="ARBA00023136"/>
    </source>
</evidence>
<keyword evidence="10" id="KW-1185">Reference proteome</keyword>
<dbReference type="Pfam" id="PF01490">
    <property type="entry name" value="Aa_trans"/>
    <property type="match status" value="1"/>
</dbReference>
<evidence type="ECO:0000259" key="8">
    <source>
        <dbReference type="Pfam" id="PF01490"/>
    </source>
</evidence>
<evidence type="ECO:0000256" key="1">
    <source>
        <dbReference type="ARBA" id="ARBA00004370"/>
    </source>
</evidence>
<protein>
    <recommendedName>
        <fullName evidence="8">Amino acid transporter transmembrane domain-containing protein</fullName>
    </recommendedName>
</protein>
<comment type="subcellular location">
    <subcellularLocation>
        <location evidence="1">Membrane</location>
    </subcellularLocation>
</comment>
<dbReference type="OrthoDB" id="40134at2759"/>
<feature type="transmembrane region" description="Helical" evidence="7">
    <location>
        <begin position="156"/>
        <end position="177"/>
    </location>
</feature>
<feature type="transmembrane region" description="Helical" evidence="7">
    <location>
        <begin position="197"/>
        <end position="219"/>
    </location>
</feature>
<keyword evidence="6 7" id="KW-0472">Membrane</keyword>
<dbReference type="STRING" id="145388.A0A0D2NV56"/>
<feature type="domain" description="Amino acid transporter transmembrane" evidence="8">
    <location>
        <begin position="2"/>
        <end position="249"/>
    </location>
</feature>
<keyword evidence="5 7" id="KW-1133">Transmembrane helix</keyword>
<dbReference type="PANTHER" id="PTHR48017">
    <property type="entry name" value="OS05G0424000 PROTEIN-RELATED"/>
    <property type="match status" value="1"/>
</dbReference>
<dbReference type="KEGG" id="mng:MNEG_0019"/>
<name>A0A0D2NV56_9CHLO</name>
<dbReference type="InterPro" id="IPR013057">
    <property type="entry name" value="AA_transpt_TM"/>
</dbReference>